<protein>
    <recommendedName>
        <fullName evidence="5">Lipoprotein</fullName>
    </recommendedName>
</protein>
<sequence length="264" mass="28024">MRISLPPAGLLIFLPPVLFVAACVSDSGAPPTDVTVAAERSKAAPNFEPPTAEAPAYYAFRSIGGVELGAIYAGEQIPPRDEVEPLVEKALAGRHYLKAGKGTPPPSLVIAYAWGSINAEDGDRRTRERMLSLVTTNKMNLEEGSVDLARNPPNLDDGRYFLVVAAFDRAELKAGRKKMLWRSKLSTGSAGTTLTEMLPSFLNAGADFFGQDGLPAVLDGKLKEGVVTIGDAEVVPDKAKSGQAEDRRPPAVPKNASQPGPTED</sequence>
<evidence type="ECO:0000256" key="1">
    <source>
        <dbReference type="SAM" id="MobiDB-lite"/>
    </source>
</evidence>
<reference evidence="3 4" key="1">
    <citation type="submission" date="2016-01" db="EMBL/GenBank/DDBJ databases">
        <title>High potential of lignocellulose degradation of a new Verrucomicrobia species.</title>
        <authorList>
            <person name="Wang Y."/>
            <person name="Shi Y."/>
            <person name="Qiu Z."/>
            <person name="Liu S."/>
            <person name="Yang H."/>
        </authorList>
    </citation>
    <scope>NUCLEOTIDE SEQUENCE [LARGE SCALE GENOMIC DNA]</scope>
    <source>
        <strain evidence="3 4">TSB47</strain>
    </source>
</reference>
<evidence type="ECO:0000313" key="4">
    <source>
        <dbReference type="Proteomes" id="UP000078486"/>
    </source>
</evidence>
<comment type="caution">
    <text evidence="3">The sequence shown here is derived from an EMBL/GenBank/DDBJ whole genome shotgun (WGS) entry which is preliminary data.</text>
</comment>
<feature type="chain" id="PRO_5008088671" description="Lipoprotein" evidence="2">
    <location>
        <begin position="22"/>
        <end position="264"/>
    </location>
</feature>
<feature type="compositionally biased region" description="Polar residues" evidence="1">
    <location>
        <begin position="255"/>
        <end position="264"/>
    </location>
</feature>
<proteinExistence type="predicted"/>
<feature type="region of interest" description="Disordered" evidence="1">
    <location>
        <begin position="233"/>
        <end position="264"/>
    </location>
</feature>
<name>A0A178IDJ0_9BACT</name>
<dbReference type="AlphaFoldDB" id="A0A178IDJ0"/>
<accession>A0A178IDJ0</accession>
<dbReference type="OrthoDB" id="188934at2"/>
<gene>
    <name evidence="3" type="ORF">AW736_18585</name>
</gene>
<evidence type="ECO:0000313" key="3">
    <source>
        <dbReference type="EMBL" id="OAM88082.1"/>
    </source>
</evidence>
<dbReference type="RefSeq" id="WP_068771803.1">
    <property type="nucleotide sequence ID" value="NZ_CP109796.1"/>
</dbReference>
<dbReference type="PROSITE" id="PS51257">
    <property type="entry name" value="PROKAR_LIPOPROTEIN"/>
    <property type="match status" value="1"/>
</dbReference>
<keyword evidence="4" id="KW-1185">Reference proteome</keyword>
<dbReference type="Proteomes" id="UP000078486">
    <property type="component" value="Unassembled WGS sequence"/>
</dbReference>
<feature type="compositionally biased region" description="Basic and acidic residues" evidence="1">
    <location>
        <begin position="235"/>
        <end position="249"/>
    </location>
</feature>
<evidence type="ECO:0008006" key="5">
    <source>
        <dbReference type="Google" id="ProtNLM"/>
    </source>
</evidence>
<feature type="signal peptide" evidence="2">
    <location>
        <begin position="1"/>
        <end position="21"/>
    </location>
</feature>
<organism evidence="3 4">
    <name type="scientific">Termitidicoccus mucosus</name>
    <dbReference type="NCBI Taxonomy" id="1184151"/>
    <lineage>
        <taxon>Bacteria</taxon>
        <taxon>Pseudomonadati</taxon>
        <taxon>Verrucomicrobiota</taxon>
        <taxon>Opitutia</taxon>
        <taxon>Opitutales</taxon>
        <taxon>Opitutaceae</taxon>
        <taxon>Termitidicoccus</taxon>
    </lineage>
</organism>
<dbReference type="EMBL" id="LRRQ01000144">
    <property type="protein sequence ID" value="OAM88082.1"/>
    <property type="molecule type" value="Genomic_DNA"/>
</dbReference>
<evidence type="ECO:0000256" key="2">
    <source>
        <dbReference type="SAM" id="SignalP"/>
    </source>
</evidence>
<keyword evidence="2" id="KW-0732">Signal</keyword>